<keyword evidence="2" id="KW-0472">Membrane</keyword>
<dbReference type="InterPro" id="IPR029058">
    <property type="entry name" value="AB_hydrolase_fold"/>
</dbReference>
<dbReference type="AlphaFoldDB" id="A0A8H3WPA2"/>
<gene>
    <name evidence="3" type="ORF">GQ607_004854</name>
</gene>
<keyword evidence="2" id="KW-1133">Transmembrane helix</keyword>
<protein>
    <recommendedName>
        <fullName evidence="5">Alpha beta hydrolase fold family</fullName>
    </recommendedName>
</protein>
<feature type="transmembrane region" description="Helical" evidence="2">
    <location>
        <begin position="190"/>
        <end position="209"/>
    </location>
</feature>
<dbReference type="EMBL" id="WOWK01000020">
    <property type="protein sequence ID" value="KAF0328023.1"/>
    <property type="molecule type" value="Genomic_DNA"/>
</dbReference>
<proteinExistence type="predicted"/>
<dbReference type="Proteomes" id="UP000434172">
    <property type="component" value="Unassembled WGS sequence"/>
</dbReference>
<sequence length="539" mass="61091">MLGRTLHELIFIRICIALLRYPIITYASALAICLLGSKFGSRDPRWTAAASWVVGFMFVELAFASFIWKPYKTRLGEAAKHPAPSSPAARRALFDRCMATVPNPELYLRGWFLGSELKDIRRDNVREFLLWAFFDEGAEEIPISSEVEEEVGRYISRIEQLLGKPFKDGRGPAQSLRLTFDEIETKYRSVWWYAIMALVDAVTHLLLVFNGFEYYAQSRDETLAVFPPRIQQLAAQRRSSSGLSYWHRPHRQSDRLPIVFFHGIGIGLWVYIRFLAEISASKVGGEGQVGVIALEILPISFRLTKPPLGKDAFLKQFTEILDRHSWDKFVLVSHSYGSVLTTHVLRCPELQARIPRAVLIDPVSILLHLPDVAFNFTRRQPKRANEWQLWYFASTDPGVAHCLGRYFFWRENVIWAEELAGHHPELEQAARTDGSTSNGRTATRKITVCLSGQDLIVDSHAVAKYLADGKSSDPACAQGEEKQGRRNAAGVAGLGSEHRYSAGSGIDVLWFPHRDHAQVFDSVRDRGRIVDVVREYCEK</sequence>
<keyword evidence="4" id="KW-1185">Reference proteome</keyword>
<dbReference type="SUPFAM" id="SSF53474">
    <property type="entry name" value="alpha/beta-Hydrolases"/>
    <property type="match status" value="1"/>
</dbReference>
<feature type="transmembrane region" description="Helical" evidence="2">
    <location>
        <begin position="12"/>
        <end position="37"/>
    </location>
</feature>
<organism evidence="3 4">
    <name type="scientific">Colletotrichum asianum</name>
    <dbReference type="NCBI Taxonomy" id="702518"/>
    <lineage>
        <taxon>Eukaryota</taxon>
        <taxon>Fungi</taxon>
        <taxon>Dikarya</taxon>
        <taxon>Ascomycota</taxon>
        <taxon>Pezizomycotina</taxon>
        <taxon>Sordariomycetes</taxon>
        <taxon>Hypocreomycetidae</taxon>
        <taxon>Glomerellales</taxon>
        <taxon>Glomerellaceae</taxon>
        <taxon>Colletotrichum</taxon>
        <taxon>Colletotrichum gloeosporioides species complex</taxon>
    </lineage>
</organism>
<name>A0A8H3WPA2_9PEZI</name>
<evidence type="ECO:0000313" key="4">
    <source>
        <dbReference type="Proteomes" id="UP000434172"/>
    </source>
</evidence>
<feature type="region of interest" description="Disordered" evidence="1">
    <location>
        <begin position="470"/>
        <end position="489"/>
    </location>
</feature>
<evidence type="ECO:0000256" key="2">
    <source>
        <dbReference type="SAM" id="Phobius"/>
    </source>
</evidence>
<reference evidence="3 4" key="1">
    <citation type="submission" date="2019-12" db="EMBL/GenBank/DDBJ databases">
        <title>A genome sequence resource for the geographically widespread anthracnose pathogen Colletotrichum asianum.</title>
        <authorList>
            <person name="Meng Y."/>
        </authorList>
    </citation>
    <scope>NUCLEOTIDE SEQUENCE [LARGE SCALE GENOMIC DNA]</scope>
    <source>
        <strain evidence="3 4">ICMP 18580</strain>
    </source>
</reference>
<evidence type="ECO:0008006" key="5">
    <source>
        <dbReference type="Google" id="ProtNLM"/>
    </source>
</evidence>
<dbReference type="PANTHER" id="PTHR37471:SF1">
    <property type="entry name" value="AB HYDROLASE-1 DOMAIN-CONTAINING PROTEIN"/>
    <property type="match status" value="1"/>
</dbReference>
<dbReference type="OrthoDB" id="6431331at2759"/>
<feature type="transmembrane region" description="Helical" evidence="2">
    <location>
        <begin position="49"/>
        <end position="68"/>
    </location>
</feature>
<evidence type="ECO:0000313" key="3">
    <source>
        <dbReference type="EMBL" id="KAF0328023.1"/>
    </source>
</evidence>
<keyword evidence="2" id="KW-0812">Transmembrane</keyword>
<feature type="transmembrane region" description="Helical" evidence="2">
    <location>
        <begin position="256"/>
        <end position="276"/>
    </location>
</feature>
<comment type="caution">
    <text evidence="3">The sequence shown here is derived from an EMBL/GenBank/DDBJ whole genome shotgun (WGS) entry which is preliminary data.</text>
</comment>
<dbReference type="Gene3D" id="3.40.50.1820">
    <property type="entry name" value="alpha/beta hydrolase"/>
    <property type="match status" value="1"/>
</dbReference>
<dbReference type="PANTHER" id="PTHR37471">
    <property type="entry name" value="UNNAMED PRODUCT"/>
    <property type="match status" value="1"/>
</dbReference>
<accession>A0A8H3WPA2</accession>
<evidence type="ECO:0000256" key="1">
    <source>
        <dbReference type="SAM" id="MobiDB-lite"/>
    </source>
</evidence>